<dbReference type="PhylomeDB" id="K4AUB2"/>
<dbReference type="GO" id="GO:0046872">
    <property type="term" value="F:metal ion binding"/>
    <property type="evidence" value="ECO:0007669"/>
    <property type="project" value="UniProtKB-KW"/>
</dbReference>
<protein>
    <submittedName>
        <fullName evidence="2">Uncharacterized protein</fullName>
    </submittedName>
</protein>
<dbReference type="Proteomes" id="UP000004994">
    <property type="component" value="Chromosome 1"/>
</dbReference>
<evidence type="ECO:0000256" key="1">
    <source>
        <dbReference type="SAM" id="Phobius"/>
    </source>
</evidence>
<reference evidence="2" key="1">
    <citation type="journal article" date="2012" name="Nature">
        <title>The tomato genome sequence provides insights into fleshy fruit evolution.</title>
        <authorList>
            <consortium name="Tomato Genome Consortium"/>
        </authorList>
    </citation>
    <scope>NUCLEOTIDE SEQUENCE [LARGE SCALE GENOMIC DNA]</scope>
    <source>
        <strain evidence="2">cv. Heinz 1706</strain>
    </source>
</reference>
<dbReference type="AlphaFoldDB" id="K4AUB2"/>
<keyword evidence="1" id="KW-1133">Transmembrane helix</keyword>
<dbReference type="GO" id="GO:0016301">
    <property type="term" value="F:kinase activity"/>
    <property type="evidence" value="ECO:0007669"/>
    <property type="project" value="UniProtKB-KW"/>
</dbReference>
<dbReference type="PaxDb" id="4081-Solyc01g014770.1.1"/>
<keyword evidence="3" id="KW-1185">Reference proteome</keyword>
<name>K4AUB2_SOLLC</name>
<reference evidence="2" key="2">
    <citation type="submission" date="2015-06" db="UniProtKB">
        <authorList>
            <consortium name="EnsemblPlants"/>
        </authorList>
    </citation>
    <scope>IDENTIFICATION</scope>
    <source>
        <strain evidence="2">cv. Heinz 1706</strain>
    </source>
</reference>
<dbReference type="GO" id="GO:0005524">
    <property type="term" value="F:ATP binding"/>
    <property type="evidence" value="ECO:0007669"/>
    <property type="project" value="UniProtKB-KW"/>
</dbReference>
<accession>K4AUB2</accession>
<dbReference type="STRING" id="4081.K4AUB2"/>
<evidence type="ECO:0000313" key="3">
    <source>
        <dbReference type="Proteomes" id="UP000004994"/>
    </source>
</evidence>
<dbReference type="HOGENOM" id="CLU_127922_0_0_1"/>
<proteinExistence type="predicted"/>
<dbReference type="EnsemblPlants" id="Solyc01g014770.1.1">
    <property type="protein sequence ID" value="Solyc01g014770.1.1"/>
    <property type="gene ID" value="Solyc01g014770.1"/>
</dbReference>
<dbReference type="Gramene" id="Solyc01g014770.1.1">
    <property type="protein sequence ID" value="Solyc01g014770.1.1"/>
    <property type="gene ID" value="Solyc01g014770.1"/>
</dbReference>
<feature type="transmembrane region" description="Helical" evidence="1">
    <location>
        <begin position="105"/>
        <end position="123"/>
    </location>
</feature>
<keyword evidence="1" id="KW-0472">Membrane</keyword>
<dbReference type="InParanoid" id="K4AUB2"/>
<evidence type="ECO:0000313" key="2">
    <source>
        <dbReference type="EnsemblPlants" id="Solyc01g014770.1.1"/>
    </source>
</evidence>
<sequence length="134" mass="15773">MEIVEVVDDQVVVDLSHATVLEELMMKKLEARNGLLQQAKENAVKNIIIDTMVRTSIVLLNLINDAMDIPDKDNGRFLVKMMLFQLHSLIREASCLVKCMCVYKGFGFPWLFPFHYLILLWVMRRERRRLFFKI</sequence>
<dbReference type="eggNOG" id="KOG0519">
    <property type="taxonomic scope" value="Eukaryota"/>
</dbReference>
<dbReference type="PANTHER" id="PTHR24423:SF640">
    <property type="entry name" value="ETHYLENE RECEPTOR"/>
    <property type="match status" value="1"/>
</dbReference>
<dbReference type="PANTHER" id="PTHR24423">
    <property type="entry name" value="TWO-COMPONENT SENSOR HISTIDINE KINASE"/>
    <property type="match status" value="1"/>
</dbReference>
<organism evidence="2">
    <name type="scientific">Solanum lycopersicum</name>
    <name type="common">Tomato</name>
    <name type="synonym">Lycopersicon esculentum</name>
    <dbReference type="NCBI Taxonomy" id="4081"/>
    <lineage>
        <taxon>Eukaryota</taxon>
        <taxon>Viridiplantae</taxon>
        <taxon>Streptophyta</taxon>
        <taxon>Embryophyta</taxon>
        <taxon>Tracheophyta</taxon>
        <taxon>Spermatophyta</taxon>
        <taxon>Magnoliopsida</taxon>
        <taxon>eudicotyledons</taxon>
        <taxon>Gunneridae</taxon>
        <taxon>Pentapetalae</taxon>
        <taxon>asterids</taxon>
        <taxon>lamiids</taxon>
        <taxon>Solanales</taxon>
        <taxon>Solanaceae</taxon>
        <taxon>Solanoideae</taxon>
        <taxon>Solaneae</taxon>
        <taxon>Solanum</taxon>
        <taxon>Solanum subgen. Lycopersicon</taxon>
    </lineage>
</organism>
<keyword evidence="1" id="KW-0812">Transmembrane</keyword>